<dbReference type="Gene3D" id="1.10.287.1080">
    <property type="entry name" value="MazG-like"/>
    <property type="match status" value="1"/>
</dbReference>
<protein>
    <submittedName>
        <fullName evidence="1">Uncharacterized protein</fullName>
    </submittedName>
</protein>
<dbReference type="SUPFAM" id="SSF101386">
    <property type="entry name" value="all-alpha NTP pyrophosphatases"/>
    <property type="match status" value="1"/>
</dbReference>
<name>A0A6J4QL60_9ACTN</name>
<dbReference type="EMBL" id="CADCVD010000097">
    <property type="protein sequence ID" value="CAA9448084.1"/>
    <property type="molecule type" value="Genomic_DNA"/>
</dbReference>
<accession>A0A6J4QL60</accession>
<organism evidence="1">
    <name type="scientific">uncultured Rubrobacteraceae bacterium</name>
    <dbReference type="NCBI Taxonomy" id="349277"/>
    <lineage>
        <taxon>Bacteria</taxon>
        <taxon>Bacillati</taxon>
        <taxon>Actinomycetota</taxon>
        <taxon>Rubrobacteria</taxon>
        <taxon>Rubrobacterales</taxon>
        <taxon>Rubrobacteraceae</taxon>
        <taxon>environmental samples</taxon>
    </lineage>
</organism>
<gene>
    <name evidence="1" type="ORF">AVDCRST_MAG37-2041</name>
</gene>
<reference evidence="1" key="1">
    <citation type="submission" date="2020-02" db="EMBL/GenBank/DDBJ databases">
        <authorList>
            <person name="Meier V. D."/>
        </authorList>
    </citation>
    <scope>NUCLEOTIDE SEQUENCE</scope>
    <source>
        <strain evidence="1">AVDCRST_MAG37</strain>
    </source>
</reference>
<dbReference type="AlphaFoldDB" id="A0A6J4QL60"/>
<sequence length="54" mass="5967">MKLSRDANEDIGEMDVTEIEAVTENLGMEIYDVVWNLLDLADMADVDLEAPPVG</sequence>
<evidence type="ECO:0000313" key="1">
    <source>
        <dbReference type="EMBL" id="CAA9448084.1"/>
    </source>
</evidence>
<proteinExistence type="predicted"/>